<evidence type="ECO:0000313" key="12">
    <source>
        <dbReference type="Proteomes" id="UP000305675"/>
    </source>
</evidence>
<comment type="caution">
    <text evidence="11">The sequence shown here is derived from an EMBL/GenBank/DDBJ whole genome shotgun (WGS) entry which is preliminary data.</text>
</comment>
<comment type="similarity">
    <text evidence="3">Belongs to the FliH family.</text>
</comment>
<evidence type="ECO:0000256" key="4">
    <source>
        <dbReference type="ARBA" id="ARBA00016507"/>
    </source>
</evidence>
<dbReference type="NCBIfam" id="NF009925">
    <property type="entry name" value="PRK13386.1"/>
    <property type="match status" value="1"/>
</dbReference>
<dbReference type="GO" id="GO:0071973">
    <property type="term" value="P:bacterial-type flagellum-dependent cell motility"/>
    <property type="evidence" value="ECO:0007669"/>
    <property type="project" value="InterPro"/>
</dbReference>
<reference evidence="11 12" key="1">
    <citation type="submission" date="2019-04" db="EMBL/GenBank/DDBJ databases">
        <authorList>
            <person name="Hwang J.C."/>
        </authorList>
    </citation>
    <scope>NUCLEOTIDE SEQUENCE [LARGE SCALE GENOMIC DNA]</scope>
    <source>
        <strain evidence="11 12">IMCC35002</strain>
    </source>
</reference>
<dbReference type="GO" id="GO:0005829">
    <property type="term" value="C:cytosol"/>
    <property type="evidence" value="ECO:0007669"/>
    <property type="project" value="TreeGrafter"/>
</dbReference>
<organism evidence="11 12">
    <name type="scientific">Ferrimonas aestuarii</name>
    <dbReference type="NCBI Taxonomy" id="2569539"/>
    <lineage>
        <taxon>Bacteria</taxon>
        <taxon>Pseudomonadati</taxon>
        <taxon>Pseudomonadota</taxon>
        <taxon>Gammaproteobacteria</taxon>
        <taxon>Alteromonadales</taxon>
        <taxon>Ferrimonadaceae</taxon>
        <taxon>Ferrimonas</taxon>
    </lineage>
</organism>
<gene>
    <name evidence="11" type="ORF">FCL42_12230</name>
</gene>
<dbReference type="EMBL" id="SWCJ01000008">
    <property type="protein sequence ID" value="TKB54572.1"/>
    <property type="molecule type" value="Genomic_DNA"/>
</dbReference>
<dbReference type="GO" id="GO:0009288">
    <property type="term" value="C:bacterial-type flagellum"/>
    <property type="evidence" value="ECO:0007669"/>
    <property type="project" value="InterPro"/>
</dbReference>
<dbReference type="GO" id="GO:0015031">
    <property type="term" value="P:protein transport"/>
    <property type="evidence" value="ECO:0007669"/>
    <property type="project" value="UniProtKB-KW"/>
</dbReference>
<dbReference type="PANTHER" id="PTHR34982:SF1">
    <property type="entry name" value="FLAGELLAR ASSEMBLY PROTEIN FLIH"/>
    <property type="match status" value="1"/>
</dbReference>
<dbReference type="PANTHER" id="PTHR34982">
    <property type="entry name" value="YOP PROTEINS TRANSLOCATION PROTEIN L"/>
    <property type="match status" value="1"/>
</dbReference>
<evidence type="ECO:0000259" key="10">
    <source>
        <dbReference type="Pfam" id="PF02108"/>
    </source>
</evidence>
<dbReference type="Proteomes" id="UP000305675">
    <property type="component" value="Unassembled WGS sequence"/>
</dbReference>
<keyword evidence="11" id="KW-0282">Flagellum</keyword>
<dbReference type="InterPro" id="IPR018035">
    <property type="entry name" value="Flagellar_FliH/T3SS_HrpE"/>
</dbReference>
<protein>
    <recommendedName>
        <fullName evidence="4">Flagellar assembly protein FliH</fullName>
    </recommendedName>
</protein>
<dbReference type="GO" id="GO:0044781">
    <property type="term" value="P:bacterial-type flagellum organization"/>
    <property type="evidence" value="ECO:0007669"/>
    <property type="project" value="UniProtKB-KW"/>
</dbReference>
<dbReference type="InterPro" id="IPR000563">
    <property type="entry name" value="Flag_FliH"/>
</dbReference>
<proteinExistence type="inferred from homology"/>
<name>A0A4V5NW28_9GAMM</name>
<dbReference type="InterPro" id="IPR051472">
    <property type="entry name" value="T3SS_Stator/FliH"/>
</dbReference>
<evidence type="ECO:0000256" key="9">
    <source>
        <dbReference type="ARBA" id="ARBA00023225"/>
    </source>
</evidence>
<evidence type="ECO:0000256" key="3">
    <source>
        <dbReference type="ARBA" id="ARBA00006602"/>
    </source>
</evidence>
<comment type="function">
    <text evidence="1">Needed for flagellar regrowth and assembly.</text>
</comment>
<keyword evidence="11" id="KW-0969">Cilium</keyword>
<keyword evidence="6" id="KW-0963">Cytoplasm</keyword>
<evidence type="ECO:0000256" key="8">
    <source>
        <dbReference type="ARBA" id="ARBA00022927"/>
    </source>
</evidence>
<evidence type="ECO:0000313" key="11">
    <source>
        <dbReference type="EMBL" id="TKB54572.1"/>
    </source>
</evidence>
<feature type="domain" description="Flagellar assembly protein FliH/Type III secretion system HrpE" evidence="10">
    <location>
        <begin position="97"/>
        <end position="216"/>
    </location>
</feature>
<dbReference type="GO" id="GO:0003774">
    <property type="term" value="F:cytoskeletal motor activity"/>
    <property type="evidence" value="ECO:0007669"/>
    <property type="project" value="InterPro"/>
</dbReference>
<keyword evidence="12" id="KW-1185">Reference proteome</keyword>
<evidence type="ECO:0000256" key="1">
    <source>
        <dbReference type="ARBA" id="ARBA00003041"/>
    </source>
</evidence>
<keyword evidence="8" id="KW-0653">Protein transport</keyword>
<sequence length="233" mass="26129">MSTNRWKLDSSRARVFHFPPLAQNGQEQLVENPQQQQQALEQGYQEGLELGRSAGYADGHEEGLKAGEAKGVQLGQQQGMQSAKMHFEQQLNQLLPPITALQQQLQEGHEQQLKQHQQLILELVQKVAEQVTRCELTLHPQQVLSLIDETLDSLPESKVTPKIFLDSTTLNKLKEQAPEHIKSWDMQEDPSLSIGDVRVVTDECEADASAQSRLDNCMKHVAKHLVDDDGSQA</sequence>
<dbReference type="AlphaFoldDB" id="A0A4V5NW28"/>
<evidence type="ECO:0000256" key="7">
    <source>
        <dbReference type="ARBA" id="ARBA00022795"/>
    </source>
</evidence>
<accession>A0A4V5NW28</accession>
<keyword evidence="7" id="KW-1005">Bacterial flagellum biogenesis</keyword>
<comment type="subcellular location">
    <subcellularLocation>
        <location evidence="2">Cytoplasm</location>
    </subcellularLocation>
</comment>
<dbReference type="RefSeq" id="WP_136863707.1">
    <property type="nucleotide sequence ID" value="NZ_SWCJ01000008.1"/>
</dbReference>
<keyword evidence="11" id="KW-0966">Cell projection</keyword>
<dbReference type="PRINTS" id="PR01003">
    <property type="entry name" value="FLGFLIH"/>
</dbReference>
<dbReference type="OrthoDB" id="6397640at2"/>
<keyword evidence="9" id="KW-1006">Bacterial flagellum protein export</keyword>
<evidence type="ECO:0000256" key="5">
    <source>
        <dbReference type="ARBA" id="ARBA00022448"/>
    </source>
</evidence>
<keyword evidence="5" id="KW-0813">Transport</keyword>
<evidence type="ECO:0000256" key="2">
    <source>
        <dbReference type="ARBA" id="ARBA00004496"/>
    </source>
</evidence>
<evidence type="ECO:0000256" key="6">
    <source>
        <dbReference type="ARBA" id="ARBA00022490"/>
    </source>
</evidence>
<dbReference type="Pfam" id="PF02108">
    <property type="entry name" value="FliH"/>
    <property type="match status" value="1"/>
</dbReference>